<reference evidence="14" key="1">
    <citation type="submission" date="2021-03" db="EMBL/GenBank/DDBJ databases">
        <title>Bacillus suaedae sp. nov., isolated from Suaeda aralocaspica.</title>
        <authorList>
            <person name="Lei R.F.R."/>
        </authorList>
    </citation>
    <scope>NUCLEOTIDE SEQUENCE</scope>
    <source>
        <strain evidence="14">YZJH907-2</strain>
    </source>
</reference>
<feature type="domain" description="Ketopantoate reductase N-terminal" evidence="12">
    <location>
        <begin position="3"/>
        <end position="152"/>
    </location>
</feature>
<evidence type="ECO:0000256" key="10">
    <source>
        <dbReference type="ARBA" id="ARBA00048793"/>
    </source>
</evidence>
<evidence type="ECO:0000256" key="1">
    <source>
        <dbReference type="ARBA" id="ARBA00002919"/>
    </source>
</evidence>
<dbReference type="InterPro" id="IPR050838">
    <property type="entry name" value="Ketopantoate_reductase"/>
</dbReference>
<evidence type="ECO:0000259" key="12">
    <source>
        <dbReference type="Pfam" id="PF02558"/>
    </source>
</evidence>
<dbReference type="Pfam" id="PF02558">
    <property type="entry name" value="ApbA"/>
    <property type="match status" value="1"/>
</dbReference>
<comment type="function">
    <text evidence="1 11">Catalyzes the NADPH-dependent reduction of ketopantoate into pantoic acid.</text>
</comment>
<comment type="pathway">
    <text evidence="2 11">Cofactor biosynthesis; (R)-pantothenate biosynthesis; (R)-pantoate from 3-methyl-2-oxobutanoate: step 2/2.</text>
</comment>
<comment type="catalytic activity">
    <reaction evidence="10 11">
        <text>(R)-pantoate + NADP(+) = 2-dehydropantoate + NADPH + H(+)</text>
        <dbReference type="Rhea" id="RHEA:16233"/>
        <dbReference type="ChEBI" id="CHEBI:11561"/>
        <dbReference type="ChEBI" id="CHEBI:15378"/>
        <dbReference type="ChEBI" id="CHEBI:15980"/>
        <dbReference type="ChEBI" id="CHEBI:57783"/>
        <dbReference type="ChEBI" id="CHEBI:58349"/>
        <dbReference type="EC" id="1.1.1.169"/>
    </reaction>
</comment>
<evidence type="ECO:0000313" key="15">
    <source>
        <dbReference type="Proteomes" id="UP000678228"/>
    </source>
</evidence>
<dbReference type="AlphaFoldDB" id="A0A941AQ21"/>
<evidence type="ECO:0000256" key="5">
    <source>
        <dbReference type="ARBA" id="ARBA00019465"/>
    </source>
</evidence>
<dbReference type="SUPFAM" id="SSF51735">
    <property type="entry name" value="NAD(P)-binding Rossmann-fold domains"/>
    <property type="match status" value="1"/>
</dbReference>
<dbReference type="GO" id="GO:0005737">
    <property type="term" value="C:cytoplasm"/>
    <property type="evidence" value="ECO:0007669"/>
    <property type="project" value="TreeGrafter"/>
</dbReference>
<keyword evidence="15" id="KW-1185">Reference proteome</keyword>
<evidence type="ECO:0000259" key="13">
    <source>
        <dbReference type="Pfam" id="PF08546"/>
    </source>
</evidence>
<dbReference type="GO" id="GO:0008677">
    <property type="term" value="F:2-dehydropantoate 2-reductase activity"/>
    <property type="evidence" value="ECO:0007669"/>
    <property type="project" value="UniProtKB-EC"/>
</dbReference>
<keyword evidence="6 11" id="KW-0566">Pantothenate biosynthesis</keyword>
<dbReference type="InterPro" id="IPR008927">
    <property type="entry name" value="6-PGluconate_DH-like_C_sf"/>
</dbReference>
<accession>A0A941AQ21</accession>
<evidence type="ECO:0000256" key="7">
    <source>
        <dbReference type="ARBA" id="ARBA00022857"/>
    </source>
</evidence>
<evidence type="ECO:0000256" key="6">
    <source>
        <dbReference type="ARBA" id="ARBA00022655"/>
    </source>
</evidence>
<dbReference type="NCBIfam" id="TIGR00745">
    <property type="entry name" value="apbA_panE"/>
    <property type="match status" value="1"/>
</dbReference>
<evidence type="ECO:0000256" key="9">
    <source>
        <dbReference type="ARBA" id="ARBA00032024"/>
    </source>
</evidence>
<dbReference type="SUPFAM" id="SSF48179">
    <property type="entry name" value="6-phosphogluconate dehydrogenase C-terminal domain-like"/>
    <property type="match status" value="1"/>
</dbReference>
<dbReference type="EMBL" id="JAGKSQ010000005">
    <property type="protein sequence ID" value="MBP3952137.1"/>
    <property type="molecule type" value="Genomic_DNA"/>
</dbReference>
<dbReference type="InterPro" id="IPR013328">
    <property type="entry name" value="6PGD_dom2"/>
</dbReference>
<dbReference type="PANTHER" id="PTHR43765">
    <property type="entry name" value="2-DEHYDROPANTOATE 2-REDUCTASE-RELATED"/>
    <property type="match status" value="1"/>
</dbReference>
<dbReference type="PANTHER" id="PTHR43765:SF2">
    <property type="entry name" value="2-DEHYDROPANTOATE 2-REDUCTASE"/>
    <property type="match status" value="1"/>
</dbReference>
<gene>
    <name evidence="14" type="ORF">J7W16_13430</name>
</gene>
<evidence type="ECO:0000256" key="8">
    <source>
        <dbReference type="ARBA" id="ARBA00023002"/>
    </source>
</evidence>
<dbReference type="GO" id="GO:0015940">
    <property type="term" value="P:pantothenate biosynthetic process"/>
    <property type="evidence" value="ECO:0007669"/>
    <property type="project" value="UniProtKB-KW"/>
</dbReference>
<dbReference type="GO" id="GO:0050661">
    <property type="term" value="F:NADP binding"/>
    <property type="evidence" value="ECO:0007669"/>
    <property type="project" value="TreeGrafter"/>
</dbReference>
<dbReference type="RefSeq" id="WP_210597831.1">
    <property type="nucleotide sequence ID" value="NZ_JAGKSQ010000005.1"/>
</dbReference>
<dbReference type="Gene3D" id="1.10.1040.10">
    <property type="entry name" value="N-(1-d-carboxylethyl)-l-norvaline Dehydrogenase, domain 2"/>
    <property type="match status" value="1"/>
</dbReference>
<evidence type="ECO:0000256" key="4">
    <source>
        <dbReference type="ARBA" id="ARBA00013014"/>
    </source>
</evidence>
<dbReference type="Gene3D" id="3.40.50.720">
    <property type="entry name" value="NAD(P)-binding Rossmann-like Domain"/>
    <property type="match status" value="1"/>
</dbReference>
<proteinExistence type="inferred from homology"/>
<keyword evidence="7 11" id="KW-0521">NADP</keyword>
<dbReference type="InterPro" id="IPR013332">
    <property type="entry name" value="KPR_N"/>
</dbReference>
<keyword evidence="8 11" id="KW-0560">Oxidoreductase</keyword>
<dbReference type="InterPro" id="IPR013752">
    <property type="entry name" value="KPA_reductase"/>
</dbReference>
<feature type="domain" description="Ketopantoate reductase C-terminal" evidence="13">
    <location>
        <begin position="180"/>
        <end position="295"/>
    </location>
</feature>
<dbReference type="InterPro" id="IPR036291">
    <property type="entry name" value="NAD(P)-bd_dom_sf"/>
</dbReference>
<evidence type="ECO:0000256" key="3">
    <source>
        <dbReference type="ARBA" id="ARBA00007870"/>
    </source>
</evidence>
<dbReference type="Proteomes" id="UP000678228">
    <property type="component" value="Unassembled WGS sequence"/>
</dbReference>
<evidence type="ECO:0000256" key="11">
    <source>
        <dbReference type="RuleBase" id="RU362068"/>
    </source>
</evidence>
<evidence type="ECO:0000313" key="14">
    <source>
        <dbReference type="EMBL" id="MBP3952137.1"/>
    </source>
</evidence>
<sequence>MRVTIVGAGAIGMLLTYYLTKNGFETTLLTNSQRQASELMKQDLQIIKHDQTRDQIKVDARPLRTLVGGETIDLMILAVKSYDIENVLTYISELKLSITSILFLQNGMGHIDLVSGLSIQEIGIGIVEHGALRKNDFTVHHTGLGQIKWGYYLEGRGMVRKIQTSASFPFIEDENWYSLLEKKWIVNLCVNPMTAAFNLKNGELLLEHYQKMVRIIFEEVILVLDRQDERDELWKYLQQVCHNTAENYSSMYIDLEMNRKTEIEGIVGALKKRATRLNRSVPVINFLYEGIKARECHRG</sequence>
<comment type="similarity">
    <text evidence="3 11">Belongs to the ketopantoate reductase family.</text>
</comment>
<evidence type="ECO:0000256" key="2">
    <source>
        <dbReference type="ARBA" id="ARBA00004994"/>
    </source>
</evidence>
<name>A0A941AQ21_9BACI</name>
<organism evidence="14 15">
    <name type="scientific">Halalkalibacter suaedae</name>
    <dbReference type="NCBI Taxonomy" id="2822140"/>
    <lineage>
        <taxon>Bacteria</taxon>
        <taxon>Bacillati</taxon>
        <taxon>Bacillota</taxon>
        <taxon>Bacilli</taxon>
        <taxon>Bacillales</taxon>
        <taxon>Bacillaceae</taxon>
        <taxon>Halalkalibacter</taxon>
    </lineage>
</organism>
<dbReference type="Pfam" id="PF08546">
    <property type="entry name" value="ApbA_C"/>
    <property type="match status" value="1"/>
</dbReference>
<protein>
    <recommendedName>
        <fullName evidence="5 11">2-dehydropantoate 2-reductase</fullName>
        <ecNumber evidence="4 11">1.1.1.169</ecNumber>
    </recommendedName>
    <alternativeName>
        <fullName evidence="9 11">Ketopantoate reductase</fullName>
    </alternativeName>
</protein>
<comment type="caution">
    <text evidence="14">The sequence shown here is derived from an EMBL/GenBank/DDBJ whole genome shotgun (WGS) entry which is preliminary data.</text>
</comment>
<dbReference type="EC" id="1.1.1.169" evidence="4 11"/>
<dbReference type="InterPro" id="IPR003710">
    <property type="entry name" value="ApbA"/>
</dbReference>